<dbReference type="Proteomes" id="UP000192917">
    <property type="component" value="Unassembled WGS sequence"/>
</dbReference>
<evidence type="ECO:0000313" key="4">
    <source>
        <dbReference type="EMBL" id="SMF83251.1"/>
    </source>
</evidence>
<name>A0A1Y6CRG5_9PROT</name>
<dbReference type="EMBL" id="FWZX01000049">
    <property type="protein sequence ID" value="SMF83251.1"/>
    <property type="molecule type" value="Genomic_DNA"/>
</dbReference>
<dbReference type="CDD" id="cd05233">
    <property type="entry name" value="SDR_c"/>
    <property type="match status" value="1"/>
</dbReference>
<dbReference type="PANTHER" id="PTHR42879:SF2">
    <property type="entry name" value="3-OXOACYL-[ACYL-CARRIER-PROTEIN] REDUCTASE FABG"/>
    <property type="match status" value="1"/>
</dbReference>
<feature type="domain" description="Ketoreductase" evidence="3">
    <location>
        <begin position="7"/>
        <end position="187"/>
    </location>
</feature>
<dbReference type="SMART" id="SM00822">
    <property type="entry name" value="PKS_KR"/>
    <property type="match status" value="1"/>
</dbReference>
<evidence type="ECO:0000313" key="5">
    <source>
        <dbReference type="Proteomes" id="UP000192917"/>
    </source>
</evidence>
<sequence length="252" mass="25678">MSELDGKVAVVTGGGRGIGAAIAEALAAKGARVVVTARSLGACEDVAAGIRDAGGKAEALACDVSRPAAVEAMLAGTRAAFGPVDILVNNAGVIQPIGLLAECDAEAWLDNVRINLGGAFLAARAVIPAMVERGGGTIVNISSGAAHRPLEGWSAYCAGKAGLAMLTGSLHLEYGRQGIRVFGFGPGTVDTEMQVQIRASGINQISKLPRESLAKVERPAAVVAWLCGKAADDLAGQELSIRDEELLKRVGL</sequence>
<evidence type="ECO:0000256" key="2">
    <source>
        <dbReference type="RuleBase" id="RU000363"/>
    </source>
</evidence>
<keyword evidence="5" id="KW-1185">Reference proteome</keyword>
<dbReference type="GO" id="GO:0032787">
    <property type="term" value="P:monocarboxylic acid metabolic process"/>
    <property type="evidence" value="ECO:0007669"/>
    <property type="project" value="UniProtKB-ARBA"/>
</dbReference>
<dbReference type="PROSITE" id="PS00061">
    <property type="entry name" value="ADH_SHORT"/>
    <property type="match status" value="1"/>
</dbReference>
<dbReference type="PRINTS" id="PR00080">
    <property type="entry name" value="SDRFAMILY"/>
</dbReference>
<dbReference type="FunFam" id="3.40.50.720:FF:000084">
    <property type="entry name" value="Short-chain dehydrogenase reductase"/>
    <property type="match status" value="1"/>
</dbReference>
<organism evidence="4 5">
    <name type="scientific">Tistlia consotensis USBA 355</name>
    <dbReference type="NCBI Taxonomy" id="560819"/>
    <lineage>
        <taxon>Bacteria</taxon>
        <taxon>Pseudomonadati</taxon>
        <taxon>Pseudomonadota</taxon>
        <taxon>Alphaproteobacteria</taxon>
        <taxon>Rhodospirillales</taxon>
        <taxon>Rhodovibrionaceae</taxon>
        <taxon>Tistlia</taxon>
    </lineage>
</organism>
<dbReference type="Pfam" id="PF00106">
    <property type="entry name" value="adh_short"/>
    <property type="match status" value="1"/>
</dbReference>
<dbReference type="AlphaFoldDB" id="A0A1Y6CRG5"/>
<dbReference type="InterPro" id="IPR057326">
    <property type="entry name" value="KR_dom"/>
</dbReference>
<dbReference type="Gene3D" id="3.40.50.720">
    <property type="entry name" value="NAD(P)-binding Rossmann-like Domain"/>
    <property type="match status" value="1"/>
</dbReference>
<dbReference type="InterPro" id="IPR036291">
    <property type="entry name" value="NAD(P)-bd_dom_sf"/>
</dbReference>
<comment type="similarity">
    <text evidence="1 2">Belongs to the short-chain dehydrogenases/reductases (SDR) family.</text>
</comment>
<dbReference type="SUPFAM" id="SSF51735">
    <property type="entry name" value="NAD(P)-binding Rossmann-fold domains"/>
    <property type="match status" value="1"/>
</dbReference>
<accession>A0A1Y6CRG5</accession>
<reference evidence="4 5" key="1">
    <citation type="submission" date="2017-04" db="EMBL/GenBank/DDBJ databases">
        <authorList>
            <person name="Afonso C.L."/>
            <person name="Miller P.J."/>
            <person name="Scott M.A."/>
            <person name="Spackman E."/>
            <person name="Goraichik I."/>
            <person name="Dimitrov K.M."/>
            <person name="Suarez D.L."/>
            <person name="Swayne D.E."/>
        </authorList>
    </citation>
    <scope>NUCLEOTIDE SEQUENCE [LARGE SCALE GENOMIC DNA]</scope>
    <source>
        <strain evidence="4 5">USBA 355</strain>
    </source>
</reference>
<dbReference type="InterPro" id="IPR002347">
    <property type="entry name" value="SDR_fam"/>
</dbReference>
<evidence type="ECO:0000256" key="1">
    <source>
        <dbReference type="ARBA" id="ARBA00006484"/>
    </source>
</evidence>
<evidence type="ECO:0000259" key="3">
    <source>
        <dbReference type="SMART" id="SM00822"/>
    </source>
</evidence>
<proteinExistence type="inferred from homology"/>
<dbReference type="STRING" id="560819.SAMN05428998_1495"/>
<gene>
    <name evidence="4" type="ORF">SAMN05428998_1495</name>
</gene>
<dbReference type="PANTHER" id="PTHR42879">
    <property type="entry name" value="3-OXOACYL-(ACYL-CARRIER-PROTEIN) REDUCTASE"/>
    <property type="match status" value="1"/>
</dbReference>
<dbReference type="PRINTS" id="PR00081">
    <property type="entry name" value="GDHRDH"/>
</dbReference>
<dbReference type="InterPro" id="IPR050259">
    <property type="entry name" value="SDR"/>
</dbReference>
<protein>
    <submittedName>
        <fullName evidence="4">NADP-dependent 3-hydroxy acid dehydrogenase YdfG</fullName>
    </submittedName>
</protein>
<dbReference type="RefSeq" id="WP_085127088.1">
    <property type="nucleotide sequence ID" value="NZ_FWZX01000049.1"/>
</dbReference>
<dbReference type="InterPro" id="IPR020904">
    <property type="entry name" value="Sc_DH/Rdtase_CS"/>
</dbReference>